<keyword evidence="3" id="KW-1185">Reference proteome</keyword>
<gene>
    <name evidence="2" type="ORF">Glove_196g75</name>
</gene>
<dbReference type="AlphaFoldDB" id="A0A397IUG3"/>
<dbReference type="OrthoDB" id="6666876at2759"/>
<proteinExistence type="predicted"/>
<reference evidence="2 3" key="1">
    <citation type="submission" date="2018-08" db="EMBL/GenBank/DDBJ databases">
        <title>Genome and evolution of the arbuscular mycorrhizal fungus Diversispora epigaea (formerly Glomus versiforme) and its bacterial endosymbionts.</title>
        <authorList>
            <person name="Sun X."/>
            <person name="Fei Z."/>
            <person name="Harrison M."/>
        </authorList>
    </citation>
    <scope>NUCLEOTIDE SEQUENCE [LARGE SCALE GENOMIC DNA]</scope>
    <source>
        <strain evidence="2 3">IT104</strain>
    </source>
</reference>
<dbReference type="InterPro" id="IPR041078">
    <property type="entry name" value="Plavaka"/>
</dbReference>
<dbReference type="Pfam" id="PF18759">
    <property type="entry name" value="Plavaka"/>
    <property type="match status" value="2"/>
</dbReference>
<feature type="region of interest" description="Disordered" evidence="1">
    <location>
        <begin position="1099"/>
        <end position="1169"/>
    </location>
</feature>
<dbReference type="Proteomes" id="UP000266861">
    <property type="component" value="Unassembled WGS sequence"/>
</dbReference>
<organism evidence="2 3">
    <name type="scientific">Diversispora epigaea</name>
    <dbReference type="NCBI Taxonomy" id="1348612"/>
    <lineage>
        <taxon>Eukaryota</taxon>
        <taxon>Fungi</taxon>
        <taxon>Fungi incertae sedis</taxon>
        <taxon>Mucoromycota</taxon>
        <taxon>Glomeromycotina</taxon>
        <taxon>Glomeromycetes</taxon>
        <taxon>Diversisporales</taxon>
        <taxon>Diversisporaceae</taxon>
        <taxon>Diversispora</taxon>
    </lineage>
</organism>
<feature type="region of interest" description="Disordered" evidence="1">
    <location>
        <begin position="929"/>
        <end position="1003"/>
    </location>
</feature>
<sequence length="1194" mass="138733">MSVNFKCLYCDRYLSSQNAYFQHVKYCNELKELNISTEKSNNDISDTVSSINEMSLDSDNFSQIEELQISEISYQYESDSNYAGDVSLRSEEFENFDEILSESLQNYTEKSDTNMSNTLEEFEPKSLTLQDNIEESEVEIKEFPNEAYADLMTLVTKHNLNNKAGNSIIKFFNRHSDLSQSPLPKNIETGRKFMDKMNISQLSYSKHCILVHNNREYFINYRPIKNCIEILLSNSEILQHFIFKYENKKHQGEKSYAEQNSGNWWKYAEASIPSSACILSLILYSDATTTDTLGKILLGRKFMDKMNISQLSYSKHCILVHNNREYFINYRPIKNCIEILLSNSEILQHFIFKYENKKRQGEKSYAEQNSGNWWKYVEASIPSSACILSLILYSDATTTDTLGKSSLHPIYISLGNIPTWRRNKEDAKQLLGYFPILFAKNEKEKTSPEFKKLVRETFHKSLKFLLDPLFENENGIDYKINNRIIWFFPKISTIIGDWPEACTYSLTYKSASSNFPCHFCLVQKNDLIDTILHKSYVKTPYRLSNKKGIEEQIMKTIRRKAIIKRRVTEELHKTPTALIYTSKLFEFKLLEASIFFEQQKKNPDLTENMIKGFAKFLECLDLFFDMLDIISAEDCRIKIFGSVTLKNINILRATNKFQNRPWFSNIAIAMDDAELFEYQSDNGTCYAQTLLITEVILPNKSPFHLALVQWYDFKSKKTPFVYSCPLLKLVEIYNFIEIEAIEEIVHIVPRFDTKDEYFNIIKVSTLATAEPTRPASRTTSRQASPQLRQESPQPQPSSPHVIISRHPSPSPSQTTSRKRRKTKTGVTKIGDDDDDAPLTRKEAKIFFNKLKKEISDVRKLLEISCVGDYTTEESFIKEFVGEIASYSINKYIYPNKKELKKSAGAISAKSYPEYFEHWEDDRFVKSKKSEVSTLATAEPTRPASRTTSRQASPQLRQESPQPQPSSPHVIISRHPSPSPSQTTSRKRRKTKTGVTKIGDDDDDAPLTRKEAKIFFNKLKKEISDVRKLLEISCVGDYTTEESFIKEFVGEIASYSINKYIYPNKKELKKSAGAISAKSYPEYFEHWEDDRWSYYYKEKKGKEREEREEEEERRWEGEERRLGEERILEEERGREERQEEEEEELIEIISGGPSTSDSRRFTGVSDDPETQHQMKILRIATGVQPRQKPTYLLEK</sequence>
<evidence type="ECO:0008006" key="4">
    <source>
        <dbReference type="Google" id="ProtNLM"/>
    </source>
</evidence>
<evidence type="ECO:0000256" key="1">
    <source>
        <dbReference type="SAM" id="MobiDB-lite"/>
    </source>
</evidence>
<dbReference type="EMBL" id="PQFF01000184">
    <property type="protein sequence ID" value="RHZ76563.1"/>
    <property type="molecule type" value="Genomic_DNA"/>
</dbReference>
<feature type="region of interest" description="Disordered" evidence="1">
    <location>
        <begin position="769"/>
        <end position="834"/>
    </location>
</feature>
<protein>
    <recommendedName>
        <fullName evidence="4">C2H2-type domain-containing protein</fullName>
    </recommendedName>
</protein>
<name>A0A397IUG3_9GLOM</name>
<evidence type="ECO:0000313" key="2">
    <source>
        <dbReference type="EMBL" id="RHZ76563.1"/>
    </source>
</evidence>
<evidence type="ECO:0000313" key="3">
    <source>
        <dbReference type="Proteomes" id="UP000266861"/>
    </source>
</evidence>
<accession>A0A397IUG3</accession>
<feature type="compositionally biased region" description="Basic and acidic residues" evidence="1">
    <location>
        <begin position="1111"/>
        <end position="1136"/>
    </location>
</feature>
<comment type="caution">
    <text evidence="2">The sequence shown here is derived from an EMBL/GenBank/DDBJ whole genome shotgun (WGS) entry which is preliminary data.</text>
</comment>